<dbReference type="AlphaFoldDB" id="A0AAV7HGQ2"/>
<reference evidence="1 2" key="1">
    <citation type="journal article" date="2021" name="Hortic Res">
        <title>Chromosome-scale assembly of the Dendrobium chrysotoxum genome enhances the understanding of orchid evolution.</title>
        <authorList>
            <person name="Zhang Y."/>
            <person name="Zhang G.Q."/>
            <person name="Zhang D."/>
            <person name="Liu X.D."/>
            <person name="Xu X.Y."/>
            <person name="Sun W.H."/>
            <person name="Yu X."/>
            <person name="Zhu X."/>
            <person name="Wang Z.W."/>
            <person name="Zhao X."/>
            <person name="Zhong W.Y."/>
            <person name="Chen H."/>
            <person name="Yin W.L."/>
            <person name="Huang T."/>
            <person name="Niu S.C."/>
            <person name="Liu Z.J."/>
        </authorList>
    </citation>
    <scope>NUCLEOTIDE SEQUENCE [LARGE SCALE GENOMIC DNA]</scope>
    <source>
        <strain evidence="1">Lindl</strain>
    </source>
</reference>
<dbReference type="EMBL" id="JAGFBR010000004">
    <property type="protein sequence ID" value="KAH0468256.1"/>
    <property type="molecule type" value="Genomic_DNA"/>
</dbReference>
<proteinExistence type="predicted"/>
<dbReference type="Proteomes" id="UP000775213">
    <property type="component" value="Unassembled WGS sequence"/>
</dbReference>
<organism evidence="1 2">
    <name type="scientific">Dendrobium chrysotoxum</name>
    <name type="common">Orchid</name>
    <dbReference type="NCBI Taxonomy" id="161865"/>
    <lineage>
        <taxon>Eukaryota</taxon>
        <taxon>Viridiplantae</taxon>
        <taxon>Streptophyta</taxon>
        <taxon>Embryophyta</taxon>
        <taxon>Tracheophyta</taxon>
        <taxon>Spermatophyta</taxon>
        <taxon>Magnoliopsida</taxon>
        <taxon>Liliopsida</taxon>
        <taxon>Asparagales</taxon>
        <taxon>Orchidaceae</taxon>
        <taxon>Epidendroideae</taxon>
        <taxon>Malaxideae</taxon>
        <taxon>Dendrobiinae</taxon>
        <taxon>Dendrobium</taxon>
    </lineage>
</organism>
<accession>A0AAV7HGQ2</accession>
<sequence length="71" mass="7893">MTIIKVYKLRELDFDEYTYFIRNPIDLEDILSIFCGPDSAVSTTSIGFGHPCLIYALCVEAGVGGRGQTEE</sequence>
<comment type="caution">
    <text evidence="1">The sequence shown here is derived from an EMBL/GenBank/DDBJ whole genome shotgun (WGS) entry which is preliminary data.</text>
</comment>
<evidence type="ECO:0000313" key="1">
    <source>
        <dbReference type="EMBL" id="KAH0468256.1"/>
    </source>
</evidence>
<gene>
    <name evidence="1" type="ORF">IEQ34_003289</name>
</gene>
<protein>
    <submittedName>
        <fullName evidence="1">Uncharacterized protein</fullName>
    </submittedName>
</protein>
<name>A0AAV7HGQ2_DENCH</name>
<keyword evidence="2" id="KW-1185">Reference proteome</keyword>
<evidence type="ECO:0000313" key="2">
    <source>
        <dbReference type="Proteomes" id="UP000775213"/>
    </source>
</evidence>